<gene>
    <name evidence="1" type="ORF">PVK06_038885</name>
</gene>
<organism evidence="1 2">
    <name type="scientific">Gossypium arboreum</name>
    <name type="common">Tree cotton</name>
    <name type="synonym">Gossypium nanking</name>
    <dbReference type="NCBI Taxonomy" id="29729"/>
    <lineage>
        <taxon>Eukaryota</taxon>
        <taxon>Viridiplantae</taxon>
        <taxon>Streptophyta</taxon>
        <taxon>Embryophyta</taxon>
        <taxon>Tracheophyta</taxon>
        <taxon>Spermatophyta</taxon>
        <taxon>Magnoliopsida</taxon>
        <taxon>eudicotyledons</taxon>
        <taxon>Gunneridae</taxon>
        <taxon>Pentapetalae</taxon>
        <taxon>rosids</taxon>
        <taxon>malvids</taxon>
        <taxon>Malvales</taxon>
        <taxon>Malvaceae</taxon>
        <taxon>Malvoideae</taxon>
        <taxon>Gossypium</taxon>
    </lineage>
</organism>
<reference evidence="1 2" key="1">
    <citation type="submission" date="2023-03" db="EMBL/GenBank/DDBJ databases">
        <title>WGS of Gossypium arboreum.</title>
        <authorList>
            <person name="Yu D."/>
        </authorList>
    </citation>
    <scope>NUCLEOTIDE SEQUENCE [LARGE SCALE GENOMIC DNA]</scope>
    <source>
        <tissue evidence="1">Leaf</tissue>
    </source>
</reference>
<name>A0ABR0N3H3_GOSAR</name>
<protein>
    <submittedName>
        <fullName evidence="1">Uncharacterized protein</fullName>
    </submittedName>
</protein>
<evidence type="ECO:0000313" key="2">
    <source>
        <dbReference type="Proteomes" id="UP001358586"/>
    </source>
</evidence>
<sequence>MGQMVTECFFIFIDIAYSCTCREVNSRPVMGEVELMLERALELQEKADSYKASLCAFVPQHKSRADSDGVEVKNFGYGSKEYEFID</sequence>
<comment type="caution">
    <text evidence="1">The sequence shown here is derived from an EMBL/GenBank/DDBJ whole genome shotgun (WGS) entry which is preliminary data.</text>
</comment>
<dbReference type="Proteomes" id="UP001358586">
    <property type="component" value="Chromosome 11"/>
</dbReference>
<evidence type="ECO:0000313" key="1">
    <source>
        <dbReference type="EMBL" id="KAK5784362.1"/>
    </source>
</evidence>
<dbReference type="EMBL" id="JARKNE010000011">
    <property type="protein sequence ID" value="KAK5784362.1"/>
    <property type="molecule type" value="Genomic_DNA"/>
</dbReference>
<keyword evidence="2" id="KW-1185">Reference proteome</keyword>
<accession>A0ABR0N3H3</accession>
<proteinExistence type="predicted"/>